<dbReference type="SUPFAM" id="SSF103473">
    <property type="entry name" value="MFS general substrate transporter"/>
    <property type="match status" value="1"/>
</dbReference>
<dbReference type="GO" id="GO:0022857">
    <property type="term" value="F:transmembrane transporter activity"/>
    <property type="evidence" value="ECO:0007669"/>
    <property type="project" value="InterPro"/>
</dbReference>
<feature type="transmembrane region" description="Helical" evidence="6">
    <location>
        <begin position="278"/>
        <end position="298"/>
    </location>
</feature>
<evidence type="ECO:0000313" key="9">
    <source>
        <dbReference type="Proteomes" id="UP000799537"/>
    </source>
</evidence>
<feature type="transmembrane region" description="Helical" evidence="6">
    <location>
        <begin position="213"/>
        <end position="239"/>
    </location>
</feature>
<feature type="domain" description="Major facilitator superfamily (MFS) profile" evidence="7">
    <location>
        <begin position="1"/>
        <end position="346"/>
    </location>
</feature>
<feature type="transmembrane region" description="Helical" evidence="6">
    <location>
        <begin position="111"/>
        <end position="132"/>
    </location>
</feature>
<dbReference type="PANTHER" id="PTHR43791">
    <property type="entry name" value="PERMEASE-RELATED"/>
    <property type="match status" value="1"/>
</dbReference>
<dbReference type="EMBL" id="ML993585">
    <property type="protein sequence ID" value="KAF2170450.1"/>
    <property type="molecule type" value="Genomic_DNA"/>
</dbReference>
<feature type="transmembrane region" description="Helical" evidence="6">
    <location>
        <begin position="144"/>
        <end position="166"/>
    </location>
</feature>
<dbReference type="Pfam" id="PF07690">
    <property type="entry name" value="MFS_1"/>
    <property type="match status" value="1"/>
</dbReference>
<reference evidence="8" key="1">
    <citation type="journal article" date="2020" name="Stud. Mycol.">
        <title>101 Dothideomycetes genomes: a test case for predicting lifestyles and emergence of pathogens.</title>
        <authorList>
            <person name="Haridas S."/>
            <person name="Albert R."/>
            <person name="Binder M."/>
            <person name="Bloem J."/>
            <person name="Labutti K."/>
            <person name="Salamov A."/>
            <person name="Andreopoulos B."/>
            <person name="Baker S."/>
            <person name="Barry K."/>
            <person name="Bills G."/>
            <person name="Bluhm B."/>
            <person name="Cannon C."/>
            <person name="Castanera R."/>
            <person name="Culley D."/>
            <person name="Daum C."/>
            <person name="Ezra D."/>
            <person name="Gonzalez J."/>
            <person name="Henrissat B."/>
            <person name="Kuo A."/>
            <person name="Liang C."/>
            <person name="Lipzen A."/>
            <person name="Lutzoni F."/>
            <person name="Magnuson J."/>
            <person name="Mondo S."/>
            <person name="Nolan M."/>
            <person name="Ohm R."/>
            <person name="Pangilinan J."/>
            <person name="Park H.-J."/>
            <person name="Ramirez L."/>
            <person name="Alfaro M."/>
            <person name="Sun H."/>
            <person name="Tritt A."/>
            <person name="Yoshinaga Y."/>
            <person name="Zwiers L.-H."/>
            <person name="Turgeon B."/>
            <person name="Goodwin S."/>
            <person name="Spatafora J."/>
            <person name="Crous P."/>
            <person name="Grigoriev I."/>
        </authorList>
    </citation>
    <scope>NUCLEOTIDE SEQUENCE</scope>
    <source>
        <strain evidence="8">ATCC 36951</strain>
    </source>
</reference>
<dbReference type="InterPro" id="IPR011701">
    <property type="entry name" value="MFS"/>
</dbReference>
<evidence type="ECO:0000256" key="5">
    <source>
        <dbReference type="ARBA" id="ARBA00023136"/>
    </source>
</evidence>
<dbReference type="RefSeq" id="XP_033671339.1">
    <property type="nucleotide sequence ID" value="XM_033810477.1"/>
</dbReference>
<accession>A0A6A6CW78</accession>
<dbReference type="OrthoDB" id="2985014at2759"/>
<keyword evidence="2" id="KW-0813">Transport</keyword>
<feature type="transmembrane region" description="Helical" evidence="6">
    <location>
        <begin position="77"/>
        <end position="99"/>
    </location>
</feature>
<dbReference type="PROSITE" id="PS50850">
    <property type="entry name" value="MFS"/>
    <property type="match status" value="1"/>
</dbReference>
<dbReference type="Proteomes" id="UP000799537">
    <property type="component" value="Unassembled WGS sequence"/>
</dbReference>
<protein>
    <recommendedName>
        <fullName evidence="7">Major facilitator superfamily (MFS) profile domain-containing protein</fullName>
    </recommendedName>
</protein>
<comment type="subcellular location">
    <subcellularLocation>
        <location evidence="1">Membrane</location>
        <topology evidence="1">Multi-pass membrane protein</topology>
    </subcellularLocation>
</comment>
<evidence type="ECO:0000259" key="7">
    <source>
        <dbReference type="PROSITE" id="PS50850"/>
    </source>
</evidence>
<name>A0A6A6CW78_ZASCE</name>
<dbReference type="InterPro" id="IPR036259">
    <property type="entry name" value="MFS_trans_sf"/>
</dbReference>
<dbReference type="GO" id="GO:0016020">
    <property type="term" value="C:membrane"/>
    <property type="evidence" value="ECO:0007669"/>
    <property type="project" value="UniProtKB-SubCell"/>
</dbReference>
<feature type="transmembrane region" description="Helical" evidence="6">
    <location>
        <begin position="26"/>
        <end position="45"/>
    </location>
</feature>
<feature type="transmembrane region" description="Helical" evidence="6">
    <location>
        <begin position="251"/>
        <end position="271"/>
    </location>
</feature>
<dbReference type="Gene3D" id="1.20.1250.20">
    <property type="entry name" value="MFS general substrate transporter like domains"/>
    <property type="match status" value="2"/>
</dbReference>
<evidence type="ECO:0000256" key="6">
    <source>
        <dbReference type="SAM" id="Phobius"/>
    </source>
</evidence>
<proteinExistence type="predicted"/>
<feature type="transmembrane region" description="Helical" evidence="6">
    <location>
        <begin position="52"/>
        <end position="71"/>
    </location>
</feature>
<sequence length="346" mass="37725">RSDLGNARIAGLTEDLHLSNQQYSNVASVFYAGYLAFQLPSTLLIRKITAPVQFFLCAMLWGLFTTCTVAVKSYGSLIALRILVGAAEALLQGGLYFVSIIYKPRELGSRLAIIYSTSSLAGACNGLIALGVEENLSGVNGWAAWQWLFLARVIPMGFAFVDLIFVPASPEKLRFFFNEEEKALILRRSRLAQNTSEIKFLPTLILVLFKDPVFWLCVCVFSGMTFASAAFTNFLPAIIKSFGWSSVTAQAMSVIPYAISAVTTIFWAFLSDRIGQRLLIMMTNILIAIIGFILLLTVHSKGALMVGACFVLAGVQPGIAITTAFIPNSLPGRTLPMHSSYSDSGR</sequence>
<feature type="transmembrane region" description="Helical" evidence="6">
    <location>
        <begin position="304"/>
        <end position="326"/>
    </location>
</feature>
<organism evidence="8 9">
    <name type="scientific">Zasmidium cellare ATCC 36951</name>
    <dbReference type="NCBI Taxonomy" id="1080233"/>
    <lineage>
        <taxon>Eukaryota</taxon>
        <taxon>Fungi</taxon>
        <taxon>Dikarya</taxon>
        <taxon>Ascomycota</taxon>
        <taxon>Pezizomycotina</taxon>
        <taxon>Dothideomycetes</taxon>
        <taxon>Dothideomycetidae</taxon>
        <taxon>Mycosphaerellales</taxon>
        <taxon>Mycosphaerellaceae</taxon>
        <taxon>Zasmidium</taxon>
    </lineage>
</organism>
<dbReference type="GeneID" id="54563749"/>
<dbReference type="InterPro" id="IPR020846">
    <property type="entry name" value="MFS_dom"/>
</dbReference>
<keyword evidence="5 6" id="KW-0472">Membrane</keyword>
<keyword evidence="3 6" id="KW-0812">Transmembrane</keyword>
<evidence type="ECO:0000256" key="3">
    <source>
        <dbReference type="ARBA" id="ARBA00022692"/>
    </source>
</evidence>
<evidence type="ECO:0000256" key="1">
    <source>
        <dbReference type="ARBA" id="ARBA00004141"/>
    </source>
</evidence>
<dbReference type="AlphaFoldDB" id="A0A6A6CW78"/>
<evidence type="ECO:0000313" key="8">
    <source>
        <dbReference type="EMBL" id="KAF2170450.1"/>
    </source>
</evidence>
<keyword evidence="9" id="KW-1185">Reference proteome</keyword>
<gene>
    <name evidence="8" type="ORF">M409DRAFT_35957</name>
</gene>
<evidence type="ECO:0000256" key="4">
    <source>
        <dbReference type="ARBA" id="ARBA00022989"/>
    </source>
</evidence>
<evidence type="ECO:0000256" key="2">
    <source>
        <dbReference type="ARBA" id="ARBA00022448"/>
    </source>
</evidence>
<feature type="non-terminal residue" evidence="8">
    <location>
        <position position="1"/>
    </location>
</feature>
<dbReference type="PANTHER" id="PTHR43791:SF36">
    <property type="entry name" value="TRANSPORTER, PUTATIVE (AFU_ORTHOLOGUE AFUA_6G08340)-RELATED"/>
    <property type="match status" value="1"/>
</dbReference>
<keyword evidence="4 6" id="KW-1133">Transmembrane helix</keyword>